<dbReference type="Proteomes" id="UP000002027">
    <property type="component" value="Chromosome 1"/>
</dbReference>
<keyword evidence="1 4" id="KW-0808">Transferase</keyword>
<dbReference type="eggNOG" id="COG0438">
    <property type="taxonomic scope" value="Bacteria"/>
</dbReference>
<dbReference type="FunFam" id="3.40.50.2000:FF:000119">
    <property type="entry name" value="Glycosyl transferase group 1"/>
    <property type="match status" value="1"/>
</dbReference>
<dbReference type="Pfam" id="PF00534">
    <property type="entry name" value="Glycos_transf_1"/>
    <property type="match status" value="1"/>
</dbReference>
<evidence type="ECO:0000256" key="1">
    <source>
        <dbReference type="ARBA" id="ARBA00022679"/>
    </source>
</evidence>
<dbReference type="Pfam" id="PF13579">
    <property type="entry name" value="Glyco_trans_4_4"/>
    <property type="match status" value="1"/>
</dbReference>
<dbReference type="Gene3D" id="3.40.50.2000">
    <property type="entry name" value="Glycogen Phosphorylase B"/>
    <property type="match status" value="2"/>
</dbReference>
<dbReference type="InParanoid" id="D1C650"/>
<reference evidence="4 5" key="2">
    <citation type="journal article" date="2010" name="Stand. Genomic Sci.">
        <title>Complete genome sequence of Desulfohalobium retbaense type strain (HR(100)).</title>
        <authorList>
            <person name="Spring S."/>
            <person name="Nolan M."/>
            <person name="Lapidus A."/>
            <person name="Glavina Del Rio T."/>
            <person name="Copeland A."/>
            <person name="Tice H."/>
            <person name="Cheng J.F."/>
            <person name="Lucas S."/>
            <person name="Land M."/>
            <person name="Chen F."/>
            <person name="Bruce D."/>
            <person name="Goodwin L."/>
            <person name="Pitluck S."/>
            <person name="Ivanova N."/>
            <person name="Mavromatis K."/>
            <person name="Mikhailova N."/>
            <person name="Pati A."/>
            <person name="Chen A."/>
            <person name="Palaniappan K."/>
            <person name="Hauser L."/>
            <person name="Chang Y.J."/>
            <person name="Jeffries C.D."/>
            <person name="Munk C."/>
            <person name="Kiss H."/>
            <person name="Chain P."/>
            <person name="Han C."/>
            <person name="Brettin T."/>
            <person name="Detter J.C."/>
            <person name="Schuler E."/>
            <person name="Goker M."/>
            <person name="Rohde M."/>
            <person name="Bristow J."/>
            <person name="Eisen J.A."/>
            <person name="Markowitz V."/>
            <person name="Hugenholtz P."/>
            <person name="Kyrpides N.C."/>
            <person name="Klenk H.P."/>
        </authorList>
    </citation>
    <scope>NUCLEOTIDE SEQUENCE [LARGE SCALE GENOMIC DNA]</scope>
    <source>
        <strain evidence="5">ATCC 49802 / DSM 20745 / S 6022</strain>
    </source>
</reference>
<feature type="domain" description="Glycosyltransferase subfamily 4-like N-terminal" evidence="3">
    <location>
        <begin position="53"/>
        <end position="216"/>
    </location>
</feature>
<dbReference type="GO" id="GO:0009103">
    <property type="term" value="P:lipopolysaccharide biosynthetic process"/>
    <property type="evidence" value="ECO:0007669"/>
    <property type="project" value="TreeGrafter"/>
</dbReference>
<dbReference type="InterPro" id="IPR028098">
    <property type="entry name" value="Glyco_trans_4-like_N"/>
</dbReference>
<dbReference type="KEGG" id="sti:Sthe_0149"/>
<feature type="domain" description="Glycosyl transferase family 1" evidence="2">
    <location>
        <begin position="243"/>
        <end position="398"/>
    </location>
</feature>
<sequence length="430" mass="46780">MRWTAIYSTTSAASCPAPRALSAGEGSGIIRPDMDVAHCRVALDGRFLQQPTTGSGQYSLHLWQALAATADEPTTVLVRPDLPMPVDPQLGGGAAGTTDTIRVPIPPWVRHDKAEKLWWEQRGLLRGARQAGARLLHVPYFAGPRFTRLPLVITVHDVIPFIFPEYGGGRLMRLYLRLVSAVARRADAIITDSDCSRRDITAWLGIPSERIHVIPLAVDPAIRPSDDPETASALRARYGLPGPVIFNVGGLDARKNVPVLIEAFAQALPDLPPETRLVIAGRAHSGNQRLYPPLEPVIRRLGVEERVVLTGSITDEEKVALYNLADLYVFPSLYEGFGLSPLEAMACGTPVIAANRSSLPEVVGQGGLLVDPTPERLAAAMVSVMRDERLRRSLARRALEQAETFSWQRTAEQTRAVYRSVLASATPAPA</sequence>
<dbReference type="STRING" id="479434.Sthe_0149"/>
<dbReference type="PROSITE" id="PS51257">
    <property type="entry name" value="PROKAR_LIPOPROTEIN"/>
    <property type="match status" value="1"/>
</dbReference>
<gene>
    <name evidence="4" type="ordered locus">Sthe_0149</name>
</gene>
<evidence type="ECO:0000313" key="4">
    <source>
        <dbReference type="EMBL" id="ACZ37588.1"/>
    </source>
</evidence>
<dbReference type="PANTHER" id="PTHR46401">
    <property type="entry name" value="GLYCOSYLTRANSFERASE WBBK-RELATED"/>
    <property type="match status" value="1"/>
</dbReference>
<evidence type="ECO:0000259" key="2">
    <source>
        <dbReference type="Pfam" id="PF00534"/>
    </source>
</evidence>
<proteinExistence type="predicted"/>
<dbReference type="HOGENOM" id="CLU_009583_27_6_0"/>
<dbReference type="AlphaFoldDB" id="D1C650"/>
<keyword evidence="5" id="KW-1185">Reference proteome</keyword>
<dbReference type="GO" id="GO:0016757">
    <property type="term" value="F:glycosyltransferase activity"/>
    <property type="evidence" value="ECO:0007669"/>
    <property type="project" value="InterPro"/>
</dbReference>
<dbReference type="EMBL" id="CP001823">
    <property type="protein sequence ID" value="ACZ37588.1"/>
    <property type="molecule type" value="Genomic_DNA"/>
</dbReference>
<dbReference type="PANTHER" id="PTHR46401:SF2">
    <property type="entry name" value="GLYCOSYLTRANSFERASE WBBK-RELATED"/>
    <property type="match status" value="1"/>
</dbReference>
<reference evidence="5" key="1">
    <citation type="submission" date="2009-11" db="EMBL/GenBank/DDBJ databases">
        <title>The complete chromosome 1 of Sphaerobacter thermophilus DSM 20745.</title>
        <authorList>
            <person name="Lucas S."/>
            <person name="Copeland A."/>
            <person name="Lapidus A."/>
            <person name="Glavina del Rio T."/>
            <person name="Dalin E."/>
            <person name="Tice H."/>
            <person name="Bruce D."/>
            <person name="Goodwin L."/>
            <person name="Pitluck S."/>
            <person name="Kyrpides N."/>
            <person name="Mavromatis K."/>
            <person name="Ivanova N."/>
            <person name="Mikhailova N."/>
            <person name="LaButti K.M."/>
            <person name="Clum A."/>
            <person name="Sun H.I."/>
            <person name="Brettin T."/>
            <person name="Detter J.C."/>
            <person name="Han C."/>
            <person name="Larimer F."/>
            <person name="Land M."/>
            <person name="Hauser L."/>
            <person name="Markowitz V."/>
            <person name="Cheng J.F."/>
            <person name="Hugenholtz P."/>
            <person name="Woyke T."/>
            <person name="Wu D."/>
            <person name="Steenblock K."/>
            <person name="Schneider S."/>
            <person name="Pukall R."/>
            <person name="Goeker M."/>
            <person name="Klenk H.P."/>
            <person name="Eisen J.A."/>
        </authorList>
    </citation>
    <scope>NUCLEOTIDE SEQUENCE [LARGE SCALE GENOMIC DNA]</scope>
    <source>
        <strain evidence="5">ATCC 49802 / DSM 20745 / S 6022</strain>
    </source>
</reference>
<name>D1C650_SPHTD</name>
<evidence type="ECO:0000259" key="3">
    <source>
        <dbReference type="Pfam" id="PF13579"/>
    </source>
</evidence>
<dbReference type="CDD" id="cd03809">
    <property type="entry name" value="GT4_MtfB-like"/>
    <property type="match status" value="1"/>
</dbReference>
<evidence type="ECO:0000313" key="5">
    <source>
        <dbReference type="Proteomes" id="UP000002027"/>
    </source>
</evidence>
<dbReference type="RefSeq" id="WP_012870636.1">
    <property type="nucleotide sequence ID" value="NC_013523.1"/>
</dbReference>
<dbReference type="CAZy" id="GT4">
    <property type="family name" value="Glycosyltransferase Family 4"/>
</dbReference>
<accession>D1C650</accession>
<dbReference type="InterPro" id="IPR001296">
    <property type="entry name" value="Glyco_trans_1"/>
</dbReference>
<dbReference type="SUPFAM" id="SSF53756">
    <property type="entry name" value="UDP-Glycosyltransferase/glycogen phosphorylase"/>
    <property type="match status" value="1"/>
</dbReference>
<organism evidence="4 5">
    <name type="scientific">Sphaerobacter thermophilus (strain ATCC 49802 / DSM 20745 / KCCM 41009 / NCIMB 13125 / S 6022)</name>
    <dbReference type="NCBI Taxonomy" id="479434"/>
    <lineage>
        <taxon>Bacteria</taxon>
        <taxon>Pseudomonadati</taxon>
        <taxon>Thermomicrobiota</taxon>
        <taxon>Thermomicrobia</taxon>
        <taxon>Sphaerobacterales</taxon>
        <taxon>Sphaerobacterineae</taxon>
        <taxon>Sphaerobacteraceae</taxon>
        <taxon>Sphaerobacter</taxon>
    </lineage>
</organism>
<protein>
    <submittedName>
        <fullName evidence="4">Glycosyl transferase group 1</fullName>
    </submittedName>
</protein>